<keyword evidence="2" id="KW-0521">NADP</keyword>
<dbReference type="Proteomes" id="UP000322225">
    <property type="component" value="Chromosome 7"/>
</dbReference>
<organism evidence="4 5">
    <name type="scientific">Kwoniella shandongensis</name>
    <dbReference type="NCBI Taxonomy" id="1734106"/>
    <lineage>
        <taxon>Eukaryota</taxon>
        <taxon>Fungi</taxon>
        <taxon>Dikarya</taxon>
        <taxon>Basidiomycota</taxon>
        <taxon>Agaricomycotina</taxon>
        <taxon>Tremellomycetes</taxon>
        <taxon>Tremellales</taxon>
        <taxon>Cryptococcaceae</taxon>
        <taxon>Kwoniella</taxon>
    </lineage>
</organism>
<evidence type="ECO:0000256" key="1">
    <source>
        <dbReference type="ARBA" id="ARBA00006484"/>
    </source>
</evidence>
<evidence type="ECO:0000256" key="3">
    <source>
        <dbReference type="ARBA" id="ARBA00023002"/>
    </source>
</evidence>
<reference evidence="4" key="1">
    <citation type="submission" date="2017-08" db="EMBL/GenBank/DDBJ databases">
        <authorList>
            <person name="Cuomo C."/>
            <person name="Billmyre B."/>
            <person name="Heitman J."/>
        </authorList>
    </citation>
    <scope>NUCLEOTIDE SEQUENCE</scope>
    <source>
        <strain evidence="4">CBS 12478</strain>
    </source>
</reference>
<dbReference type="Pfam" id="PF00106">
    <property type="entry name" value="adh_short"/>
    <property type="match status" value="1"/>
</dbReference>
<dbReference type="RefSeq" id="XP_031858985.1">
    <property type="nucleotide sequence ID" value="XM_032006782.1"/>
</dbReference>
<evidence type="ECO:0000313" key="4">
    <source>
        <dbReference type="EMBL" id="WWD19433.1"/>
    </source>
</evidence>
<dbReference type="GeneID" id="43590945"/>
<dbReference type="PROSITE" id="PS00061">
    <property type="entry name" value="ADH_SHORT"/>
    <property type="match status" value="1"/>
</dbReference>
<dbReference type="OrthoDB" id="37659at2759"/>
<sequence>MSFLYKNVLILGATSGIGKNLAETILKRSSAKVVVTGRREERLKEFVNQHGGRSAYYAFDMAKLDGIEGNFNKIFSEHPDIDFVIHVAGIQRVALFHKPEELDIDMLAHEVNLNYTSVLYTLKYALPHLLSHGGGSTKKNAAIGVVSSGLAITPFTISGNYAATKAAVHHLVYAIREQLNNTNVNVIEIIPPLVNTELGDDAMSIGVPINKLPTLPMEEFSDLVWKGLESGETQIAPGTAGDRVNAVEAVREPLFRRLDDFLKNADWWYKDRA</sequence>
<dbReference type="PANTHER" id="PTHR43669">
    <property type="entry name" value="5-KETO-D-GLUCONATE 5-REDUCTASE"/>
    <property type="match status" value="1"/>
</dbReference>
<keyword evidence="3" id="KW-0560">Oxidoreductase</keyword>
<dbReference type="PRINTS" id="PR00081">
    <property type="entry name" value="GDHRDH"/>
</dbReference>
<evidence type="ECO:0000313" key="5">
    <source>
        <dbReference type="Proteomes" id="UP000322225"/>
    </source>
</evidence>
<evidence type="ECO:0000256" key="2">
    <source>
        <dbReference type="ARBA" id="ARBA00022857"/>
    </source>
</evidence>
<dbReference type="InterPro" id="IPR020904">
    <property type="entry name" value="Sc_DH/Rdtase_CS"/>
</dbReference>
<reference evidence="4" key="2">
    <citation type="submission" date="2024-01" db="EMBL/GenBank/DDBJ databases">
        <title>Comparative genomics of Cryptococcus and Kwoniella reveals pathogenesis evolution and contrasting modes of karyotype evolution via chromosome fusion or intercentromeric recombination.</title>
        <authorList>
            <person name="Coelho M.A."/>
            <person name="David-Palma M."/>
            <person name="Shea T."/>
            <person name="Bowers K."/>
            <person name="McGinley-Smith S."/>
            <person name="Mohammad A.W."/>
            <person name="Gnirke A."/>
            <person name="Yurkov A.M."/>
            <person name="Nowrousian M."/>
            <person name="Sun S."/>
            <person name="Cuomo C.A."/>
            <person name="Heitman J."/>
        </authorList>
    </citation>
    <scope>NUCLEOTIDE SEQUENCE</scope>
    <source>
        <strain evidence="4">CBS 12478</strain>
    </source>
</reference>
<dbReference type="InterPro" id="IPR036291">
    <property type="entry name" value="NAD(P)-bd_dom_sf"/>
</dbReference>
<gene>
    <name evidence="4" type="ORF">CI109_103893</name>
</gene>
<dbReference type="Gene3D" id="3.40.50.720">
    <property type="entry name" value="NAD(P)-binding Rossmann-like Domain"/>
    <property type="match status" value="1"/>
</dbReference>
<keyword evidence="5" id="KW-1185">Reference proteome</keyword>
<dbReference type="GO" id="GO:0016491">
    <property type="term" value="F:oxidoreductase activity"/>
    <property type="evidence" value="ECO:0007669"/>
    <property type="project" value="UniProtKB-KW"/>
</dbReference>
<name>A0A5M6BTC3_9TREE</name>
<dbReference type="SUPFAM" id="SSF51735">
    <property type="entry name" value="NAD(P)-binding Rossmann-fold domains"/>
    <property type="match status" value="1"/>
</dbReference>
<dbReference type="PANTHER" id="PTHR43669:SF11">
    <property type="entry name" value="SHORT-CHAIN DEHYDROGENASE_OXIDOREDUCTASE"/>
    <property type="match status" value="1"/>
</dbReference>
<accession>A0A5M6BTC3</accession>
<comment type="similarity">
    <text evidence="1">Belongs to the short-chain dehydrogenases/reductases (SDR) family.</text>
</comment>
<dbReference type="InterPro" id="IPR002347">
    <property type="entry name" value="SDR_fam"/>
</dbReference>
<dbReference type="EMBL" id="CP144057">
    <property type="protein sequence ID" value="WWD19433.1"/>
    <property type="molecule type" value="Genomic_DNA"/>
</dbReference>
<protein>
    <submittedName>
        <fullName evidence="4">Uncharacterized protein</fullName>
    </submittedName>
</protein>
<dbReference type="AlphaFoldDB" id="A0A5M6BTC3"/>
<dbReference type="KEGG" id="ksn:43590945"/>
<proteinExistence type="inferred from homology"/>